<accession>A0ABW4ZQ75</accession>
<feature type="compositionally biased region" description="Basic and acidic residues" evidence="1">
    <location>
        <begin position="42"/>
        <end position="55"/>
    </location>
</feature>
<keyword evidence="3" id="KW-1185">Reference proteome</keyword>
<dbReference type="RefSeq" id="WP_255900568.1">
    <property type="nucleotide sequence ID" value="NZ_JAFMZO010000002.1"/>
</dbReference>
<sequence>MKTTDNEQYSTPKNKSKRKNAPRQPGSDREEEIRQGATEADQLIKQKPEKEDIKTPRQLGKAPKDKISKGE</sequence>
<protein>
    <submittedName>
        <fullName evidence="2">Uncharacterized protein</fullName>
    </submittedName>
</protein>
<organism evidence="2 3">
    <name type="scientific">Paradesertivirga mongoliensis</name>
    <dbReference type="NCBI Taxonomy" id="2100740"/>
    <lineage>
        <taxon>Bacteria</taxon>
        <taxon>Pseudomonadati</taxon>
        <taxon>Bacteroidota</taxon>
        <taxon>Sphingobacteriia</taxon>
        <taxon>Sphingobacteriales</taxon>
        <taxon>Sphingobacteriaceae</taxon>
        <taxon>Paradesertivirga</taxon>
    </lineage>
</organism>
<reference evidence="3" key="1">
    <citation type="journal article" date="2019" name="Int. J. Syst. Evol. Microbiol.">
        <title>The Global Catalogue of Microorganisms (GCM) 10K type strain sequencing project: providing services to taxonomists for standard genome sequencing and annotation.</title>
        <authorList>
            <consortium name="The Broad Institute Genomics Platform"/>
            <consortium name="The Broad Institute Genome Sequencing Center for Infectious Disease"/>
            <person name="Wu L."/>
            <person name="Ma J."/>
        </authorList>
    </citation>
    <scope>NUCLEOTIDE SEQUENCE [LARGE SCALE GENOMIC DNA]</scope>
    <source>
        <strain evidence="3">KCTC 42217</strain>
    </source>
</reference>
<feature type="compositionally biased region" description="Basic and acidic residues" evidence="1">
    <location>
        <begin position="62"/>
        <end position="71"/>
    </location>
</feature>
<name>A0ABW4ZQ75_9SPHI</name>
<dbReference type="Proteomes" id="UP001597387">
    <property type="component" value="Unassembled WGS sequence"/>
</dbReference>
<proteinExistence type="predicted"/>
<evidence type="ECO:0000313" key="3">
    <source>
        <dbReference type="Proteomes" id="UP001597387"/>
    </source>
</evidence>
<feature type="region of interest" description="Disordered" evidence="1">
    <location>
        <begin position="1"/>
        <end position="71"/>
    </location>
</feature>
<evidence type="ECO:0000313" key="2">
    <source>
        <dbReference type="EMBL" id="MFD2163627.1"/>
    </source>
</evidence>
<dbReference type="EMBL" id="JBHUHZ010000002">
    <property type="protein sequence ID" value="MFD2163627.1"/>
    <property type="molecule type" value="Genomic_DNA"/>
</dbReference>
<feature type="compositionally biased region" description="Polar residues" evidence="1">
    <location>
        <begin position="1"/>
        <end position="13"/>
    </location>
</feature>
<evidence type="ECO:0000256" key="1">
    <source>
        <dbReference type="SAM" id="MobiDB-lite"/>
    </source>
</evidence>
<gene>
    <name evidence="2" type="ORF">ACFSJU_14550</name>
</gene>
<comment type="caution">
    <text evidence="2">The sequence shown here is derived from an EMBL/GenBank/DDBJ whole genome shotgun (WGS) entry which is preliminary data.</text>
</comment>